<proteinExistence type="predicted"/>
<reference evidence="1" key="2">
    <citation type="submission" date="2022-06" db="UniProtKB">
        <authorList>
            <consortium name="EnsemblMetazoa"/>
        </authorList>
    </citation>
    <scope>IDENTIFICATION</scope>
    <source>
        <strain evidence="1">DF5081</strain>
    </source>
</reference>
<keyword evidence="2" id="KW-1185">Reference proteome</keyword>
<dbReference type="PANTHER" id="PTHR46060:SF1">
    <property type="entry name" value="MARINER MOS1 TRANSPOSASE-LIKE PROTEIN"/>
    <property type="match status" value="1"/>
</dbReference>
<organism evidence="1 2">
    <name type="scientific">Caenorhabditis japonica</name>
    <dbReference type="NCBI Taxonomy" id="281687"/>
    <lineage>
        <taxon>Eukaryota</taxon>
        <taxon>Metazoa</taxon>
        <taxon>Ecdysozoa</taxon>
        <taxon>Nematoda</taxon>
        <taxon>Chromadorea</taxon>
        <taxon>Rhabditida</taxon>
        <taxon>Rhabditina</taxon>
        <taxon>Rhabditomorpha</taxon>
        <taxon>Rhabditoidea</taxon>
        <taxon>Rhabditidae</taxon>
        <taxon>Peloderinae</taxon>
        <taxon>Caenorhabditis</taxon>
    </lineage>
</organism>
<evidence type="ECO:0000313" key="1">
    <source>
        <dbReference type="EnsemblMetazoa" id="CJA29244a.1"/>
    </source>
</evidence>
<dbReference type="AlphaFoldDB" id="A0A8R1IA45"/>
<dbReference type="PANTHER" id="PTHR46060">
    <property type="entry name" value="MARINER MOS1 TRANSPOSASE-LIKE PROTEIN"/>
    <property type="match status" value="1"/>
</dbReference>
<name>A0A8R1IA45_CAEJA</name>
<dbReference type="Gene3D" id="3.30.420.10">
    <property type="entry name" value="Ribonuclease H-like superfamily/Ribonuclease H"/>
    <property type="match status" value="1"/>
</dbReference>
<accession>A0A8R1IA45</accession>
<protein>
    <recommendedName>
        <fullName evidence="3">Histone-lysine N-methyltransferase SETMAR</fullName>
    </recommendedName>
</protein>
<evidence type="ECO:0008006" key="3">
    <source>
        <dbReference type="Google" id="ProtNLM"/>
    </source>
</evidence>
<dbReference type="InterPro" id="IPR052709">
    <property type="entry name" value="Transposase-MT_Hybrid"/>
</dbReference>
<sequence>MNVYHAAHRLPRPRGSELLLLYENARPHTALKTRQKLHILGIQVLLHPPYSPALAPTDYHLFRSLQNLLAEQKFHHRKAVEKRLDDFFSLLVSGVLCEWNRSSSFALARSHSH</sequence>
<dbReference type="Proteomes" id="UP000005237">
    <property type="component" value="Unassembled WGS sequence"/>
</dbReference>
<reference evidence="2" key="1">
    <citation type="submission" date="2010-08" db="EMBL/GenBank/DDBJ databases">
        <authorList>
            <consortium name="Caenorhabditis japonica Sequencing Consortium"/>
            <person name="Wilson R.K."/>
        </authorList>
    </citation>
    <scope>NUCLEOTIDE SEQUENCE [LARGE SCALE GENOMIC DNA]</scope>
    <source>
        <strain evidence="2">DF5081</strain>
    </source>
</reference>
<dbReference type="GO" id="GO:0003676">
    <property type="term" value="F:nucleic acid binding"/>
    <property type="evidence" value="ECO:0007669"/>
    <property type="project" value="InterPro"/>
</dbReference>
<dbReference type="InterPro" id="IPR036397">
    <property type="entry name" value="RNaseH_sf"/>
</dbReference>
<evidence type="ECO:0000313" key="2">
    <source>
        <dbReference type="Proteomes" id="UP000005237"/>
    </source>
</evidence>
<dbReference type="EnsemblMetazoa" id="CJA29244a.1">
    <property type="protein sequence ID" value="CJA29244a.1"/>
    <property type="gene ID" value="WBGene00184818"/>
</dbReference>